<dbReference type="Gene3D" id="2.60.40.1910">
    <property type="match status" value="2"/>
</dbReference>
<reference evidence="23" key="1">
    <citation type="submission" date="2022-01" db="EMBL/GenBank/DDBJ databases">
        <authorList>
            <person name="King R."/>
        </authorList>
    </citation>
    <scope>NUCLEOTIDE SEQUENCE</scope>
</reference>
<evidence type="ECO:0000256" key="14">
    <source>
        <dbReference type="ARBA" id="ARBA00023288"/>
    </source>
</evidence>
<feature type="domain" description="ERAP1-like C-terminal" evidence="21">
    <location>
        <begin position="1482"/>
        <end position="1776"/>
    </location>
</feature>
<evidence type="ECO:0000256" key="8">
    <source>
        <dbReference type="ARBA" id="ARBA00022729"/>
    </source>
</evidence>
<evidence type="ECO:0000313" key="23">
    <source>
        <dbReference type="EMBL" id="CAG9806611.1"/>
    </source>
</evidence>
<dbReference type="Gene3D" id="1.10.390.10">
    <property type="entry name" value="Neutral Protease Domain 2"/>
    <property type="match status" value="2"/>
</dbReference>
<feature type="domain" description="Peptidase M1 membrane alanine aminopeptidase" evidence="20">
    <location>
        <begin position="267"/>
        <end position="486"/>
    </location>
</feature>
<dbReference type="GO" id="GO:0006508">
    <property type="term" value="P:proteolysis"/>
    <property type="evidence" value="ECO:0007669"/>
    <property type="project" value="UniProtKB-KW"/>
</dbReference>
<dbReference type="Pfam" id="PF01433">
    <property type="entry name" value="Peptidase_M1"/>
    <property type="match status" value="2"/>
</dbReference>
<evidence type="ECO:0000256" key="12">
    <source>
        <dbReference type="ARBA" id="ARBA00023136"/>
    </source>
</evidence>
<evidence type="ECO:0000256" key="1">
    <source>
        <dbReference type="ARBA" id="ARBA00004609"/>
    </source>
</evidence>
<dbReference type="Proteomes" id="UP001153620">
    <property type="component" value="Chromosome 3"/>
</dbReference>
<keyword evidence="6" id="KW-0645">Protease</keyword>
<comment type="cofactor">
    <cofactor evidence="16">
        <name>Zn(2+)</name>
        <dbReference type="ChEBI" id="CHEBI:29105"/>
    </cofactor>
    <text evidence="16">Binds 1 zinc ion per subunit.</text>
</comment>
<dbReference type="FunFam" id="2.60.40.1910:FF:000008">
    <property type="entry name" value="Aminopeptidase"/>
    <property type="match status" value="2"/>
</dbReference>
<name>A0A9N9S114_9DIPT</name>
<evidence type="ECO:0000256" key="19">
    <source>
        <dbReference type="SAM" id="SignalP"/>
    </source>
</evidence>
<evidence type="ECO:0000256" key="16">
    <source>
        <dbReference type="PIRSR" id="PIRSR634016-3"/>
    </source>
</evidence>
<evidence type="ECO:0000256" key="13">
    <source>
        <dbReference type="ARBA" id="ARBA00023180"/>
    </source>
</evidence>
<dbReference type="InterPro" id="IPR014782">
    <property type="entry name" value="Peptidase_M1_dom"/>
</dbReference>
<keyword evidence="12 18" id="KW-0472">Membrane</keyword>
<keyword evidence="18" id="KW-0812">Transmembrane</keyword>
<proteinExistence type="inferred from homology"/>
<dbReference type="InterPro" id="IPR045357">
    <property type="entry name" value="Aminopeptidase_N-like_N"/>
</dbReference>
<evidence type="ECO:0000256" key="15">
    <source>
        <dbReference type="PIRSR" id="PIRSR634016-1"/>
    </source>
</evidence>
<keyword evidence="7 16" id="KW-0479">Metal-binding</keyword>
<reference evidence="23" key="2">
    <citation type="submission" date="2022-10" db="EMBL/GenBank/DDBJ databases">
        <authorList>
            <consortium name="ENA_rothamsted_submissions"/>
            <consortium name="culmorum"/>
            <person name="King R."/>
        </authorList>
    </citation>
    <scope>NUCLEOTIDE SEQUENCE</scope>
</reference>
<dbReference type="CDD" id="cd09601">
    <property type="entry name" value="M1_APN-Q_like"/>
    <property type="match status" value="2"/>
</dbReference>
<sequence>MHKNLLIILSAFLYIVLAVQINNAESETYRLPNQTYPESYDIRLVFNRNLDQNITIFSGAAVINIIILEDVDSITLHSSVRNINMVTEKFLNLLIDYESDSAREFLIIKRVDGENFKNNTKVQIEIQFTSDIVESPKHRGVYRGSYLDENAVRKYYLATHMQPTYARKVFPCYDEPKFKSVFNLTIIYLSGYHAIFNTDSIFGEQELLPTNLLLKDFEPTPLMPTYLLGFVISDFSSYEREKEFNGIKHRVFSRPNQVNNTVFGEETARLVLGMFETYFDAKYDLKKLDQVALPQFNYGGMENYGIIFYREDALLYEKDVTTIFDKEFVAATVVHEVCHKFIGNSVTYHWWSVLWLAEGFCRFYEYEMTHFLYPQMRLNSLFAVEAMHPVMKRDSSPLIRPLTLYVETPSEIRSMFDSISYSKAASVIRMFHYALSGETFRHGLQIYINKSTSNPEGIAEPKHFYKALQIAINDSSVHVANLFETWEFQSGYPILYVTRNYNGNNIMISQKRFTDDIKNGTEYNELWSIPITYSTKSNPNTLTPPQFWLHSRQMELNIRGLGSNDYIIANVEQKGYYRVMYDEPNWVLIAKELEEGNFNHIPPNTRAMLIDDAAAFVEKEILDIRIFLDIIKYLKLETDYIPWMSATNSLSYMRRMLNDGSSKLYNDFQKFLQTLFTKVFEKYGVKEQNENEHHQKHIRNIAINWACQAHLPACLNQTAELFDKGIMNSEVTISTDHRATIMCNGAITGGVLIYGFLWESYIKAIQASEKSLLLKTIGCIENREILHEYIRRYSRVSDDEWFTVIQSVYSNGPIGLKITMEFLNDEYQNFKIFINDRIAFSTRDSIFRGIANRVITDEMFEDFSKLMTKYELTKSTIESLNALIEENLEWIKKNSPIIDNFLNSSKKVKSVKMLKILLIILSVCLIDLECGEIQEEPKSYLLKNQTYPESYLVILGEFNFDDDSLTDLTFTGTVTIDIAILETTKTITLHSSVKNITRIRKSVAGVRTFLNFTLDNEKEFLIIHEPDYKDFEINTTVTILIQFTGIINDFPTTEGLYRGFYLDGELKKHYFVATHMQPISARKVFPCYDEPRFKSVFNLTITHKAGYHAISNTDSYEDNDLTGPLGIFIRNFKRTALIPAYMLGFIISDFKSSEFHDFQSGLKFRVFAQPAQLDKTNYGLLTGVGAINSIKNYFNASYKSEKLDLVVLPQLATNGTEYQGITFQQEDLFLYDEQTDPVYKSESVSRNIFNKICQTFIGSTLTQSWWSSLWVNNGLCKFYEYQMADSISPDMKLKNIFAIEVMQPEMNHDSSSSARLLTWDEASPSEIRSMFDSISYSKAASVMRMFYHALSEKTFRHGLQIYINKSTSNPEGIAEPKHFYEALQLAVNDPSVQVANDFETWEFQAGYPILDVTKNYNGNNIMISQKRFTDDIKNGTASNKLWSIPISYSTKSNPNLNTLPQMWLREQNSVEVIEDLHPSDYLIVNVDQTGYYRVMYDVINWLAIAKELNQGSFKDISTNTRAMLIDDAGTFMEMEILDIKIFLEIINYLQHETDYIPLVSATNNLLYMRRMLNDGSSQLYIKFQKFLQTLFTKVFEKYGVKEQNDSVHHEKHIRNIAINWACQAHLPACLNQSAELFDKGIMNSEVTLSTDYKATIMCNGAINGGGIAYGFLWENYENTHQTLYLKSIGCIQDEEVLTLFINRYQDVAEWFTVIQSVYSNGPIGLKVAMEFLVKNSAAFYTFMTQHNALGTRDTIFQEIADHIVTDQMFSDFKSLMIRYGITQSLKDSLTALIEKNLKWIEKNSPIIDIFLNSSTTAVSLTAILFGVFVQYFVR</sequence>
<feature type="signal peptide" evidence="19">
    <location>
        <begin position="1"/>
        <end position="18"/>
    </location>
</feature>
<dbReference type="GO" id="GO:0042277">
    <property type="term" value="F:peptide binding"/>
    <property type="evidence" value="ECO:0007669"/>
    <property type="project" value="TreeGrafter"/>
</dbReference>
<dbReference type="InterPro" id="IPR042097">
    <property type="entry name" value="Aminopeptidase_N-like_N_sf"/>
</dbReference>
<organism evidence="23 24">
    <name type="scientific">Chironomus riparius</name>
    <dbReference type="NCBI Taxonomy" id="315576"/>
    <lineage>
        <taxon>Eukaryota</taxon>
        <taxon>Metazoa</taxon>
        <taxon>Ecdysozoa</taxon>
        <taxon>Arthropoda</taxon>
        <taxon>Hexapoda</taxon>
        <taxon>Insecta</taxon>
        <taxon>Pterygota</taxon>
        <taxon>Neoptera</taxon>
        <taxon>Endopterygota</taxon>
        <taxon>Diptera</taxon>
        <taxon>Nematocera</taxon>
        <taxon>Chironomoidea</taxon>
        <taxon>Chironomidae</taxon>
        <taxon>Chironominae</taxon>
        <taxon>Chironomus</taxon>
    </lineage>
</organism>
<evidence type="ECO:0000259" key="20">
    <source>
        <dbReference type="Pfam" id="PF01433"/>
    </source>
</evidence>
<feature type="domain" description="Aminopeptidase N-like N-terminal" evidence="22">
    <location>
        <begin position="37"/>
        <end position="227"/>
    </location>
</feature>
<dbReference type="SUPFAM" id="SSF55486">
    <property type="entry name" value="Metalloproteases ('zincins'), catalytic domain"/>
    <property type="match status" value="2"/>
</dbReference>
<keyword evidence="8 19" id="KW-0732">Signal</keyword>
<evidence type="ECO:0000256" key="9">
    <source>
        <dbReference type="ARBA" id="ARBA00022801"/>
    </source>
</evidence>
<dbReference type="Gene3D" id="1.25.50.20">
    <property type="match status" value="2"/>
</dbReference>
<feature type="domain" description="Peptidase M1 membrane alanine aminopeptidase" evidence="20">
    <location>
        <begin position="1183"/>
        <end position="1398"/>
    </location>
</feature>
<feature type="binding site" evidence="16">
    <location>
        <position position="335"/>
    </location>
    <ligand>
        <name>Zn(2+)</name>
        <dbReference type="ChEBI" id="CHEBI:29105"/>
        <note>catalytic</note>
    </ligand>
</feature>
<evidence type="ECO:0000256" key="18">
    <source>
        <dbReference type="SAM" id="Phobius"/>
    </source>
</evidence>
<dbReference type="GO" id="GO:0005737">
    <property type="term" value="C:cytoplasm"/>
    <property type="evidence" value="ECO:0007669"/>
    <property type="project" value="TreeGrafter"/>
</dbReference>
<dbReference type="GO" id="GO:0098552">
    <property type="term" value="C:side of membrane"/>
    <property type="evidence" value="ECO:0007669"/>
    <property type="project" value="UniProtKB-KW"/>
</dbReference>
<keyword evidence="14" id="KW-0449">Lipoprotein</keyword>
<evidence type="ECO:0000259" key="21">
    <source>
        <dbReference type="Pfam" id="PF11838"/>
    </source>
</evidence>
<dbReference type="EMBL" id="OU895879">
    <property type="protein sequence ID" value="CAG9806611.1"/>
    <property type="molecule type" value="Genomic_DNA"/>
</dbReference>
<dbReference type="FunFam" id="1.10.390.10:FF:000013">
    <property type="entry name" value="Aminopeptidase N"/>
    <property type="match status" value="1"/>
</dbReference>
<feature type="domain" description="ERAP1-like C-terminal" evidence="21">
    <location>
        <begin position="567"/>
        <end position="877"/>
    </location>
</feature>
<keyword evidence="13" id="KW-0325">Glycoprotein</keyword>
<feature type="chain" id="PRO_5040369701" description="Aminopeptidase" evidence="19">
    <location>
        <begin position="19"/>
        <end position="1834"/>
    </location>
</feature>
<dbReference type="InterPro" id="IPR027268">
    <property type="entry name" value="Peptidase_M4/M1_CTD_sf"/>
</dbReference>
<evidence type="ECO:0000256" key="2">
    <source>
        <dbReference type="ARBA" id="ARBA00010136"/>
    </source>
</evidence>
<feature type="transmembrane region" description="Helical" evidence="18">
    <location>
        <begin position="1809"/>
        <end position="1833"/>
    </location>
</feature>
<gene>
    <name evidence="23" type="ORF">CHIRRI_LOCUS9466</name>
</gene>
<dbReference type="GO" id="GO:0005886">
    <property type="term" value="C:plasma membrane"/>
    <property type="evidence" value="ECO:0007669"/>
    <property type="project" value="UniProtKB-SubCell"/>
</dbReference>
<dbReference type="PANTHER" id="PTHR11533:SF290">
    <property type="entry name" value="AMINOPEPTIDASE"/>
    <property type="match status" value="1"/>
</dbReference>
<dbReference type="Pfam" id="PF17900">
    <property type="entry name" value="Peptidase_M1_N"/>
    <property type="match status" value="2"/>
</dbReference>
<comment type="subcellular location">
    <subcellularLocation>
        <location evidence="1">Cell membrane</location>
        <topology evidence="1">Lipid-anchor</topology>
        <topology evidence="1">GPI-anchor</topology>
    </subcellularLocation>
</comment>
<feature type="domain" description="Aminopeptidase N-like N-terminal" evidence="22">
    <location>
        <begin position="965"/>
        <end position="1142"/>
    </location>
</feature>
<evidence type="ECO:0000256" key="7">
    <source>
        <dbReference type="ARBA" id="ARBA00022723"/>
    </source>
</evidence>
<evidence type="ECO:0000256" key="3">
    <source>
        <dbReference type="ARBA" id="ARBA00022438"/>
    </source>
</evidence>
<comment type="similarity">
    <text evidence="2">Belongs to the peptidase M1 family.</text>
</comment>
<evidence type="ECO:0000259" key="22">
    <source>
        <dbReference type="Pfam" id="PF17900"/>
    </source>
</evidence>
<feature type="active site" description="Proton acceptor" evidence="15">
    <location>
        <position position="336"/>
    </location>
</feature>
<dbReference type="SUPFAM" id="SSF63737">
    <property type="entry name" value="Leukotriene A4 hydrolase N-terminal domain"/>
    <property type="match status" value="2"/>
</dbReference>
<dbReference type="InterPro" id="IPR024571">
    <property type="entry name" value="ERAP1-like_C_dom"/>
</dbReference>
<keyword evidence="5" id="KW-0336">GPI-anchor</keyword>
<dbReference type="GO" id="GO:0070006">
    <property type="term" value="F:metalloaminopeptidase activity"/>
    <property type="evidence" value="ECO:0007669"/>
    <property type="project" value="TreeGrafter"/>
</dbReference>
<keyword evidence="4" id="KW-1003">Cell membrane</keyword>
<evidence type="ECO:0000256" key="11">
    <source>
        <dbReference type="ARBA" id="ARBA00023049"/>
    </source>
</evidence>
<dbReference type="GO" id="GO:0043171">
    <property type="term" value="P:peptide catabolic process"/>
    <property type="evidence" value="ECO:0007669"/>
    <property type="project" value="TreeGrafter"/>
</dbReference>
<keyword evidence="18" id="KW-1133">Transmembrane helix</keyword>
<feature type="binding site" evidence="16">
    <location>
        <position position="358"/>
    </location>
    <ligand>
        <name>Zn(2+)</name>
        <dbReference type="ChEBI" id="CHEBI:29105"/>
        <note>catalytic</note>
    </ligand>
</feature>
<dbReference type="InterPro" id="IPR001930">
    <property type="entry name" value="Peptidase_M1"/>
</dbReference>
<dbReference type="GO" id="GO:0005615">
    <property type="term" value="C:extracellular space"/>
    <property type="evidence" value="ECO:0007669"/>
    <property type="project" value="TreeGrafter"/>
</dbReference>
<accession>A0A9N9S114</accession>
<evidence type="ECO:0000256" key="10">
    <source>
        <dbReference type="ARBA" id="ARBA00022833"/>
    </source>
</evidence>
<evidence type="ECO:0000256" key="5">
    <source>
        <dbReference type="ARBA" id="ARBA00022622"/>
    </source>
</evidence>
<dbReference type="PANTHER" id="PTHR11533">
    <property type="entry name" value="PROTEASE M1 ZINC METALLOPROTEASE"/>
    <property type="match status" value="1"/>
</dbReference>
<evidence type="ECO:0008006" key="25">
    <source>
        <dbReference type="Google" id="ProtNLM"/>
    </source>
</evidence>
<keyword evidence="9" id="KW-0378">Hydrolase</keyword>
<dbReference type="Gene3D" id="2.60.40.1730">
    <property type="entry name" value="tricorn interacting facor f3 domain"/>
    <property type="match status" value="2"/>
</dbReference>
<keyword evidence="10 16" id="KW-0862">Zinc</keyword>
<dbReference type="GO" id="GO:0008270">
    <property type="term" value="F:zinc ion binding"/>
    <property type="evidence" value="ECO:0007669"/>
    <property type="project" value="InterPro"/>
</dbReference>
<dbReference type="PRINTS" id="PR00756">
    <property type="entry name" value="ALADIPTASE"/>
</dbReference>
<keyword evidence="11" id="KW-0482">Metalloprotease</keyword>
<keyword evidence="24" id="KW-1185">Reference proteome</keyword>
<keyword evidence="3" id="KW-0031">Aminopeptidase</keyword>
<dbReference type="InterPro" id="IPR050344">
    <property type="entry name" value="Peptidase_M1_aminopeptidases"/>
</dbReference>
<feature type="binding site" evidence="16">
    <location>
        <position position="339"/>
    </location>
    <ligand>
        <name>Zn(2+)</name>
        <dbReference type="ChEBI" id="CHEBI:29105"/>
        <note>catalytic</note>
    </ligand>
</feature>
<evidence type="ECO:0000313" key="24">
    <source>
        <dbReference type="Proteomes" id="UP001153620"/>
    </source>
</evidence>
<feature type="site" description="Transition state stabilizer" evidence="17">
    <location>
        <position position="421"/>
    </location>
</feature>
<evidence type="ECO:0000256" key="6">
    <source>
        <dbReference type="ARBA" id="ARBA00022670"/>
    </source>
</evidence>
<dbReference type="Pfam" id="PF11838">
    <property type="entry name" value="ERAP1_C"/>
    <property type="match status" value="2"/>
</dbReference>
<evidence type="ECO:0000256" key="4">
    <source>
        <dbReference type="ARBA" id="ARBA00022475"/>
    </source>
</evidence>
<protein>
    <recommendedName>
        <fullName evidence="25">Aminopeptidase</fullName>
    </recommendedName>
</protein>
<dbReference type="OrthoDB" id="10031169at2759"/>
<evidence type="ECO:0000256" key="17">
    <source>
        <dbReference type="PIRSR" id="PIRSR634016-4"/>
    </source>
</evidence>
<dbReference type="InterPro" id="IPR034016">
    <property type="entry name" value="M1_APN-typ"/>
</dbReference>